<feature type="region of interest" description="Disordered" evidence="1">
    <location>
        <begin position="145"/>
        <end position="211"/>
    </location>
</feature>
<feature type="region of interest" description="Disordered" evidence="1">
    <location>
        <begin position="1"/>
        <end position="90"/>
    </location>
</feature>
<comment type="caution">
    <text evidence="3">The sequence shown here is derived from an EMBL/GenBank/DDBJ whole genome shotgun (WGS) entry which is preliminary data.</text>
</comment>
<feature type="compositionally biased region" description="Polar residues" evidence="1">
    <location>
        <begin position="67"/>
        <end position="83"/>
    </location>
</feature>
<accession>A0AA88GU48</accession>
<evidence type="ECO:0000313" key="3">
    <source>
        <dbReference type="EMBL" id="KAG2387077.1"/>
    </source>
</evidence>
<feature type="compositionally biased region" description="Polar residues" evidence="1">
    <location>
        <begin position="1"/>
        <end position="16"/>
    </location>
</feature>
<dbReference type="PROSITE" id="PS00463">
    <property type="entry name" value="ZN2_CY6_FUNGAL_1"/>
    <property type="match status" value="1"/>
</dbReference>
<name>A0AA88GU48_NAELO</name>
<dbReference type="Gene3D" id="4.10.240.10">
    <property type="entry name" value="Zn(2)-C6 fungal-type DNA-binding domain"/>
    <property type="match status" value="1"/>
</dbReference>
<organism evidence="3 4">
    <name type="scientific">Naegleria lovaniensis</name>
    <name type="common">Amoeba</name>
    <dbReference type="NCBI Taxonomy" id="51637"/>
    <lineage>
        <taxon>Eukaryota</taxon>
        <taxon>Discoba</taxon>
        <taxon>Heterolobosea</taxon>
        <taxon>Tetramitia</taxon>
        <taxon>Eutetramitia</taxon>
        <taxon>Vahlkampfiidae</taxon>
        <taxon>Naegleria</taxon>
    </lineage>
</organism>
<dbReference type="Proteomes" id="UP000816034">
    <property type="component" value="Unassembled WGS sequence"/>
</dbReference>
<dbReference type="EMBL" id="PYSW02000014">
    <property type="protein sequence ID" value="KAG2387077.1"/>
    <property type="molecule type" value="Genomic_DNA"/>
</dbReference>
<dbReference type="InterPro" id="IPR001138">
    <property type="entry name" value="Zn2Cys6_DnaBD"/>
</dbReference>
<evidence type="ECO:0000256" key="1">
    <source>
        <dbReference type="SAM" id="MobiDB-lite"/>
    </source>
</evidence>
<gene>
    <name evidence="3" type="ORF">C9374_002112</name>
</gene>
<proteinExistence type="predicted"/>
<sequence length="291" mass="31361">MTNHLENTLQQPQPQQTSNGNYTTLSSSSSNGRKRRGVTSVHETVMEMGLSSFPLNTSTPIGGGENNIPSSNMMIPSSTTNPTHPEEGKKRKNATFYQQLHKPQASGEFAPMSCQHCRSLHKKCDRSLPNCSRCIQTNHICLYPEMNSNNNNKKKKTNHHAEKASSSSSSQEKPNSLQKSPPPPLVVSSSSSQLGSPQQQPTFQTVSPSSTNFSTNNLLEAASASIQSPLSLSAISSKLATLDSTTQLKLFDMAANALSRNPGQLNSLIANVPPGLITAFTGKFQPAIPQK</sequence>
<feature type="compositionally biased region" description="Low complexity" evidence="1">
    <location>
        <begin position="17"/>
        <end position="31"/>
    </location>
</feature>
<dbReference type="Pfam" id="PF00172">
    <property type="entry name" value="Zn_clus"/>
    <property type="match status" value="1"/>
</dbReference>
<feature type="domain" description="Zn(2)-C6 fungal-type" evidence="2">
    <location>
        <begin position="113"/>
        <end position="143"/>
    </location>
</feature>
<keyword evidence="4" id="KW-1185">Reference proteome</keyword>
<dbReference type="PROSITE" id="PS50048">
    <property type="entry name" value="ZN2_CY6_FUNGAL_2"/>
    <property type="match status" value="1"/>
</dbReference>
<dbReference type="SMART" id="SM00066">
    <property type="entry name" value="GAL4"/>
    <property type="match status" value="1"/>
</dbReference>
<dbReference type="GeneID" id="68094568"/>
<dbReference type="InterPro" id="IPR036864">
    <property type="entry name" value="Zn2-C6_fun-type_DNA-bd_sf"/>
</dbReference>
<evidence type="ECO:0000313" key="4">
    <source>
        <dbReference type="Proteomes" id="UP000816034"/>
    </source>
</evidence>
<protein>
    <recommendedName>
        <fullName evidence="2">Zn(2)-C6 fungal-type domain-containing protein</fullName>
    </recommendedName>
</protein>
<dbReference type="RefSeq" id="XP_044551069.1">
    <property type="nucleotide sequence ID" value="XM_044691495.1"/>
</dbReference>
<dbReference type="AlphaFoldDB" id="A0AA88GU48"/>
<feature type="compositionally biased region" description="Low complexity" evidence="1">
    <location>
        <begin position="186"/>
        <end position="201"/>
    </location>
</feature>
<dbReference type="GO" id="GO:0000981">
    <property type="term" value="F:DNA-binding transcription factor activity, RNA polymerase II-specific"/>
    <property type="evidence" value="ECO:0007669"/>
    <property type="project" value="InterPro"/>
</dbReference>
<feature type="compositionally biased region" description="Polar residues" evidence="1">
    <location>
        <begin position="202"/>
        <end position="211"/>
    </location>
</feature>
<dbReference type="SUPFAM" id="SSF57701">
    <property type="entry name" value="Zn2/Cys6 DNA-binding domain"/>
    <property type="match status" value="1"/>
</dbReference>
<reference evidence="3 4" key="1">
    <citation type="journal article" date="2018" name="BMC Genomics">
        <title>The genome of Naegleria lovaniensis, the basis for a comparative approach to unravel pathogenicity factors of the human pathogenic amoeba N. fowleri.</title>
        <authorList>
            <person name="Liechti N."/>
            <person name="Schurch N."/>
            <person name="Bruggmann R."/>
            <person name="Wittwer M."/>
        </authorList>
    </citation>
    <scope>NUCLEOTIDE SEQUENCE [LARGE SCALE GENOMIC DNA]</scope>
    <source>
        <strain evidence="3 4">ATCC 30569</strain>
    </source>
</reference>
<dbReference type="GO" id="GO:0008270">
    <property type="term" value="F:zinc ion binding"/>
    <property type="evidence" value="ECO:0007669"/>
    <property type="project" value="InterPro"/>
</dbReference>
<evidence type="ECO:0000259" key="2">
    <source>
        <dbReference type="PROSITE" id="PS50048"/>
    </source>
</evidence>
<dbReference type="CDD" id="cd00067">
    <property type="entry name" value="GAL4"/>
    <property type="match status" value="1"/>
</dbReference>